<dbReference type="PIRSF" id="PIRSF010376">
    <property type="entry name" value="IspE"/>
    <property type="match status" value="1"/>
</dbReference>
<evidence type="ECO:0000256" key="2">
    <source>
        <dbReference type="ARBA" id="ARBA00012052"/>
    </source>
</evidence>
<dbReference type="GO" id="GO:0019288">
    <property type="term" value="P:isopentenyl diphosphate biosynthetic process, methylerythritol 4-phosphate pathway"/>
    <property type="evidence" value="ECO:0007669"/>
    <property type="project" value="UniProtKB-UniRule"/>
</dbReference>
<dbReference type="NCBIfam" id="NF011202">
    <property type="entry name" value="PRK14608.1"/>
    <property type="match status" value="1"/>
</dbReference>
<evidence type="ECO:0000256" key="9">
    <source>
        <dbReference type="ARBA" id="ARBA00032554"/>
    </source>
</evidence>
<comment type="similarity">
    <text evidence="1 10">Belongs to the GHMP kinase family. IspE subfamily.</text>
</comment>
<comment type="function">
    <text evidence="10">Catalyzes the phosphorylation of the position 2 hydroxy group of 4-diphosphocytidyl-2C-methyl-D-erythritol.</text>
</comment>
<keyword evidence="6 10" id="KW-0418">Kinase</keyword>
<dbReference type="InterPro" id="IPR013750">
    <property type="entry name" value="GHMP_kinase_C_dom"/>
</dbReference>
<dbReference type="RefSeq" id="WP_189046187.1">
    <property type="nucleotide sequence ID" value="NZ_BMJQ01000006.1"/>
</dbReference>
<dbReference type="GO" id="GO:0050515">
    <property type="term" value="F:4-(cytidine 5'-diphospho)-2-C-methyl-D-erythritol kinase activity"/>
    <property type="evidence" value="ECO:0007669"/>
    <property type="project" value="UniProtKB-UniRule"/>
</dbReference>
<feature type="domain" description="GHMP kinase C-terminal" evidence="12">
    <location>
        <begin position="212"/>
        <end position="280"/>
    </location>
</feature>
<dbReference type="Pfam" id="PF08544">
    <property type="entry name" value="GHMP_kinases_C"/>
    <property type="match status" value="1"/>
</dbReference>
<dbReference type="InterPro" id="IPR004424">
    <property type="entry name" value="IspE"/>
</dbReference>
<reference evidence="13" key="1">
    <citation type="journal article" date="2014" name="Int. J. Syst. Evol. Microbiol.">
        <title>Complete genome sequence of Corynebacterium casei LMG S-19264T (=DSM 44701T), isolated from a smear-ripened cheese.</title>
        <authorList>
            <consortium name="US DOE Joint Genome Institute (JGI-PGF)"/>
            <person name="Walter F."/>
            <person name="Albersmeier A."/>
            <person name="Kalinowski J."/>
            <person name="Ruckert C."/>
        </authorList>
    </citation>
    <scope>NUCLEOTIDE SEQUENCE</scope>
    <source>
        <strain evidence="13">CGMCC 1.15725</strain>
    </source>
</reference>
<dbReference type="EC" id="2.7.1.148" evidence="2 10"/>
<keyword evidence="4 10" id="KW-0808">Transferase</keyword>
<accession>A0A8J2YTY4</accession>
<dbReference type="Proteomes" id="UP000646365">
    <property type="component" value="Unassembled WGS sequence"/>
</dbReference>
<organism evidence="13 14">
    <name type="scientific">Aliidongia dinghuensis</name>
    <dbReference type="NCBI Taxonomy" id="1867774"/>
    <lineage>
        <taxon>Bacteria</taxon>
        <taxon>Pseudomonadati</taxon>
        <taxon>Pseudomonadota</taxon>
        <taxon>Alphaproteobacteria</taxon>
        <taxon>Rhodospirillales</taxon>
        <taxon>Dongiaceae</taxon>
        <taxon>Aliidongia</taxon>
    </lineage>
</organism>
<dbReference type="PANTHER" id="PTHR43527:SF2">
    <property type="entry name" value="4-DIPHOSPHOCYTIDYL-2-C-METHYL-D-ERYTHRITOL KINASE, CHLOROPLASTIC"/>
    <property type="match status" value="1"/>
</dbReference>
<evidence type="ECO:0000256" key="6">
    <source>
        <dbReference type="ARBA" id="ARBA00022777"/>
    </source>
</evidence>
<evidence type="ECO:0000256" key="1">
    <source>
        <dbReference type="ARBA" id="ARBA00009684"/>
    </source>
</evidence>
<dbReference type="InterPro" id="IPR014721">
    <property type="entry name" value="Ribsml_uS5_D2-typ_fold_subgr"/>
</dbReference>
<comment type="caution">
    <text evidence="13">The sequence shown here is derived from an EMBL/GenBank/DDBJ whole genome shotgun (WGS) entry which is preliminary data.</text>
</comment>
<dbReference type="Pfam" id="PF00288">
    <property type="entry name" value="GHMP_kinases_N"/>
    <property type="match status" value="1"/>
</dbReference>
<evidence type="ECO:0000313" key="14">
    <source>
        <dbReference type="Proteomes" id="UP000646365"/>
    </source>
</evidence>
<dbReference type="HAMAP" id="MF_00061">
    <property type="entry name" value="IspE"/>
    <property type="match status" value="1"/>
</dbReference>
<dbReference type="Gene3D" id="3.30.70.890">
    <property type="entry name" value="GHMP kinase, C-terminal domain"/>
    <property type="match status" value="1"/>
</dbReference>
<dbReference type="GO" id="GO:0005524">
    <property type="term" value="F:ATP binding"/>
    <property type="evidence" value="ECO:0007669"/>
    <property type="project" value="UniProtKB-UniRule"/>
</dbReference>
<evidence type="ECO:0000259" key="11">
    <source>
        <dbReference type="Pfam" id="PF00288"/>
    </source>
</evidence>
<evidence type="ECO:0000256" key="7">
    <source>
        <dbReference type="ARBA" id="ARBA00022840"/>
    </source>
</evidence>
<feature type="binding site" evidence="10">
    <location>
        <begin position="99"/>
        <end position="109"/>
    </location>
    <ligand>
        <name>ATP</name>
        <dbReference type="ChEBI" id="CHEBI:30616"/>
    </ligand>
</feature>
<dbReference type="EMBL" id="BMJQ01000006">
    <property type="protein sequence ID" value="GGF18260.1"/>
    <property type="molecule type" value="Genomic_DNA"/>
</dbReference>
<evidence type="ECO:0000256" key="5">
    <source>
        <dbReference type="ARBA" id="ARBA00022741"/>
    </source>
</evidence>
<name>A0A8J2YTY4_9PROT</name>
<dbReference type="GO" id="GO:0016114">
    <property type="term" value="P:terpenoid biosynthetic process"/>
    <property type="evidence" value="ECO:0007669"/>
    <property type="project" value="UniProtKB-UniRule"/>
</dbReference>
<keyword evidence="7 10" id="KW-0067">ATP-binding</keyword>
<dbReference type="PANTHER" id="PTHR43527">
    <property type="entry name" value="4-DIPHOSPHOCYTIDYL-2-C-METHYL-D-ERYTHRITOL KINASE, CHLOROPLASTIC"/>
    <property type="match status" value="1"/>
</dbReference>
<comment type="catalytic activity">
    <reaction evidence="10">
        <text>4-CDP-2-C-methyl-D-erythritol + ATP = 4-CDP-2-C-methyl-D-erythritol 2-phosphate + ADP + H(+)</text>
        <dbReference type="Rhea" id="RHEA:18437"/>
        <dbReference type="ChEBI" id="CHEBI:15378"/>
        <dbReference type="ChEBI" id="CHEBI:30616"/>
        <dbReference type="ChEBI" id="CHEBI:57823"/>
        <dbReference type="ChEBI" id="CHEBI:57919"/>
        <dbReference type="ChEBI" id="CHEBI:456216"/>
        <dbReference type="EC" id="2.7.1.148"/>
    </reaction>
</comment>
<dbReference type="Gene3D" id="3.30.230.10">
    <property type="match status" value="1"/>
</dbReference>
<evidence type="ECO:0000259" key="12">
    <source>
        <dbReference type="Pfam" id="PF08544"/>
    </source>
</evidence>
<dbReference type="InterPro" id="IPR006204">
    <property type="entry name" value="GHMP_kinase_N_dom"/>
</dbReference>
<gene>
    <name evidence="10 13" type="primary">ispE</name>
    <name evidence="13" type="ORF">GCM10011611_25170</name>
</gene>
<dbReference type="InterPro" id="IPR020568">
    <property type="entry name" value="Ribosomal_Su5_D2-typ_SF"/>
</dbReference>
<evidence type="ECO:0000256" key="4">
    <source>
        <dbReference type="ARBA" id="ARBA00022679"/>
    </source>
</evidence>
<dbReference type="SUPFAM" id="SSF55060">
    <property type="entry name" value="GHMP Kinase, C-terminal domain"/>
    <property type="match status" value="1"/>
</dbReference>
<dbReference type="NCBIfam" id="TIGR00154">
    <property type="entry name" value="ispE"/>
    <property type="match status" value="1"/>
</dbReference>
<feature type="active site" evidence="10">
    <location>
        <position position="11"/>
    </location>
</feature>
<keyword evidence="5 10" id="KW-0547">Nucleotide-binding</keyword>
<evidence type="ECO:0000256" key="10">
    <source>
        <dbReference type="HAMAP-Rule" id="MF_00061"/>
    </source>
</evidence>
<dbReference type="UniPathway" id="UPA00056">
    <property type="reaction ID" value="UER00094"/>
</dbReference>
<evidence type="ECO:0000256" key="8">
    <source>
        <dbReference type="ARBA" id="ARBA00023229"/>
    </source>
</evidence>
<dbReference type="InterPro" id="IPR036554">
    <property type="entry name" value="GHMP_kinase_C_sf"/>
</dbReference>
<reference evidence="13" key="2">
    <citation type="submission" date="2020-09" db="EMBL/GenBank/DDBJ databases">
        <authorList>
            <person name="Sun Q."/>
            <person name="Zhou Y."/>
        </authorList>
    </citation>
    <scope>NUCLEOTIDE SEQUENCE</scope>
    <source>
        <strain evidence="13">CGMCC 1.15725</strain>
    </source>
</reference>
<keyword evidence="8 10" id="KW-0414">Isoprene biosynthesis</keyword>
<feature type="active site" evidence="10">
    <location>
        <position position="141"/>
    </location>
</feature>
<proteinExistence type="inferred from homology"/>
<feature type="domain" description="GHMP kinase N-terminal" evidence="11">
    <location>
        <begin position="71"/>
        <end position="146"/>
    </location>
</feature>
<evidence type="ECO:0000256" key="3">
    <source>
        <dbReference type="ARBA" id="ARBA00017473"/>
    </source>
</evidence>
<protein>
    <recommendedName>
        <fullName evidence="3 10">4-diphosphocytidyl-2-C-methyl-D-erythritol kinase</fullName>
        <shortName evidence="10">CMK</shortName>
        <ecNumber evidence="2 10">2.7.1.148</ecNumber>
    </recommendedName>
    <alternativeName>
        <fullName evidence="9 10">4-(cytidine-5'-diphospho)-2-C-methyl-D-erythritol kinase</fullName>
    </alternativeName>
</protein>
<dbReference type="AlphaFoldDB" id="A0A8J2YTY4"/>
<sequence length="294" mass="29875">MTEVVRAAPAKLNLTLEVVGRRADGYHLLDSLVAFTEYGDTVKAATAEAGEFGLTLAGDFGPFLIADAFDNLVLKAARLLAEEAGIKPAAQLTLTKRLPVASGIGGGSSDAAATLLALAALWQVSPAPEDLARIALKLGADVPVCLATRTARLEGIGERISPAPAVPPAPIVLVNPGVGLATPKVFQAREGAFSPGAGPAGVLSASPADATALADALRPYGNDLTPPAIGLMPVIGQVLERLEATEDCLLARMSGSGATCFALFPTDAAAEAAASAIRAAEPRWWAVATRLKAA</sequence>
<comment type="pathway">
    <text evidence="10">Isoprenoid biosynthesis; isopentenyl diphosphate biosynthesis via DXP pathway; isopentenyl diphosphate from 1-deoxy-D-xylulose 5-phosphate: step 3/6.</text>
</comment>
<keyword evidence="14" id="KW-1185">Reference proteome</keyword>
<evidence type="ECO:0000313" key="13">
    <source>
        <dbReference type="EMBL" id="GGF18260.1"/>
    </source>
</evidence>
<dbReference type="SUPFAM" id="SSF54211">
    <property type="entry name" value="Ribosomal protein S5 domain 2-like"/>
    <property type="match status" value="1"/>
</dbReference>